<comment type="similarity">
    <text evidence="9 11">Belongs to the TonB-dependent receptor family.</text>
</comment>
<reference evidence="16 17" key="1">
    <citation type="submission" date="2021-03" db="EMBL/GenBank/DDBJ databases">
        <title>Lysobacter sp. nov. isolated from soil of gangwondo yeongwol, south Korea.</title>
        <authorList>
            <person name="Kim K.R."/>
            <person name="Kim K.H."/>
            <person name="Jeon C.O."/>
        </authorList>
    </citation>
    <scope>NUCLEOTIDE SEQUENCE [LARGE SCALE GENOMIC DNA]</scope>
    <source>
        <strain evidence="16 17">R19</strain>
    </source>
</reference>
<keyword evidence="16" id="KW-0675">Receptor</keyword>
<dbReference type="InterPro" id="IPR000531">
    <property type="entry name" value="Beta-barrel_TonB"/>
</dbReference>
<keyword evidence="6 11" id="KW-0798">TonB box</keyword>
<evidence type="ECO:0000256" key="7">
    <source>
        <dbReference type="ARBA" id="ARBA00023136"/>
    </source>
</evidence>
<feature type="chain" id="PRO_5037823225" evidence="13">
    <location>
        <begin position="30"/>
        <end position="993"/>
    </location>
</feature>
<dbReference type="SUPFAM" id="SSF56935">
    <property type="entry name" value="Porins"/>
    <property type="match status" value="1"/>
</dbReference>
<evidence type="ECO:0000313" key="17">
    <source>
        <dbReference type="Proteomes" id="UP000639274"/>
    </source>
</evidence>
<dbReference type="Gene3D" id="2.170.130.10">
    <property type="entry name" value="TonB-dependent receptor, plug domain"/>
    <property type="match status" value="1"/>
</dbReference>
<name>A0A975ASM6_9GAMM</name>
<feature type="domain" description="TonB-dependent receptor plug" evidence="15">
    <location>
        <begin position="61"/>
        <end position="170"/>
    </location>
</feature>
<dbReference type="EMBL" id="CP071518">
    <property type="protein sequence ID" value="QSX78443.1"/>
    <property type="molecule type" value="Genomic_DNA"/>
</dbReference>
<gene>
    <name evidence="16" type="ORF">I8J32_000290</name>
</gene>
<evidence type="ECO:0000256" key="12">
    <source>
        <dbReference type="SAM" id="MobiDB-lite"/>
    </source>
</evidence>
<feature type="signal peptide" evidence="13">
    <location>
        <begin position="1"/>
        <end position="29"/>
    </location>
</feature>
<evidence type="ECO:0000256" key="1">
    <source>
        <dbReference type="ARBA" id="ARBA00004571"/>
    </source>
</evidence>
<dbReference type="InterPro" id="IPR039426">
    <property type="entry name" value="TonB-dep_rcpt-like"/>
</dbReference>
<proteinExistence type="inferred from homology"/>
<evidence type="ECO:0000256" key="4">
    <source>
        <dbReference type="ARBA" id="ARBA00022692"/>
    </source>
</evidence>
<evidence type="ECO:0000256" key="10">
    <source>
        <dbReference type="PROSITE-ProRule" id="PRU10144"/>
    </source>
</evidence>
<dbReference type="KEGG" id="lsf:I8J32_000290"/>
<evidence type="ECO:0000256" key="3">
    <source>
        <dbReference type="ARBA" id="ARBA00022452"/>
    </source>
</evidence>
<dbReference type="InterPro" id="IPR036942">
    <property type="entry name" value="Beta-barrel_TonB_sf"/>
</dbReference>
<dbReference type="Pfam" id="PF07715">
    <property type="entry name" value="Plug"/>
    <property type="match status" value="1"/>
</dbReference>
<comment type="subcellular location">
    <subcellularLocation>
        <location evidence="1 9">Cell outer membrane</location>
        <topology evidence="1 9">Multi-pass membrane protein</topology>
    </subcellularLocation>
</comment>
<evidence type="ECO:0000256" key="5">
    <source>
        <dbReference type="ARBA" id="ARBA00022729"/>
    </source>
</evidence>
<dbReference type="PANTHER" id="PTHR47234">
    <property type="match status" value="1"/>
</dbReference>
<keyword evidence="8 9" id="KW-0998">Cell outer membrane</keyword>
<evidence type="ECO:0000313" key="16">
    <source>
        <dbReference type="EMBL" id="QSX78443.1"/>
    </source>
</evidence>
<organism evidence="16 17">
    <name type="scientific">Agrilutibacter solisilvae</name>
    <dbReference type="NCBI Taxonomy" id="2763317"/>
    <lineage>
        <taxon>Bacteria</taxon>
        <taxon>Pseudomonadati</taxon>
        <taxon>Pseudomonadota</taxon>
        <taxon>Gammaproteobacteria</taxon>
        <taxon>Lysobacterales</taxon>
        <taxon>Lysobacteraceae</taxon>
        <taxon>Agrilutibacter</taxon>
    </lineage>
</organism>
<keyword evidence="17" id="KW-1185">Reference proteome</keyword>
<feature type="region of interest" description="Disordered" evidence="12">
    <location>
        <begin position="225"/>
        <end position="252"/>
    </location>
</feature>
<dbReference type="RefSeq" id="WP_200614062.1">
    <property type="nucleotide sequence ID" value="NZ_CP071518.1"/>
</dbReference>
<keyword evidence="4 9" id="KW-0812">Transmembrane</keyword>
<evidence type="ECO:0000259" key="15">
    <source>
        <dbReference type="Pfam" id="PF07715"/>
    </source>
</evidence>
<sequence>MQLKRTKLRDAITFAIVVGATGFAGSALAQDAQPAAQPADQPTELDAIQVTGSRISIPGLTTNSPVMTVERAEIDRAQPVSAEDFLKQQPSAVPAMGPGMNNGNAGAATLNLRGLGANRTLVLLDGRRLVPFDLNGVVDTNIIPVALLQSVDIVTGGASAVYGADAIAGVANFVLRRDFEGLEIASQYGMSHENDGDRWRTDVTMGANFDDGRGNVALSVGRSHTDDVRQGSRPWGLVSRSSASGNAQGSGTATPTNIFGEFDVGGTVDQTTGLITGPNATYNFNPLNFYQVGGDRYQATALGRYEITEKAEAYAQLLYTKSDVFTQLASSGTFLDTFAVNIGNPYINDAMRAQLCADRAALNASEIAAGVDPADATPLIADCSLNSLETVNLTLGRRFTEMGPRLNDFFNKTFQFTVGLRGDLTDHWRYDAYWTHGESDQLQTRSNWGSLSKVRQSLIAIANPDGTLSCVNGANGCVPLNLFGPSGSIADDQIGFINQGALLTQGVRQNVFSASVSGDLGDTFKSPWADYPIGLVFGVERRSASAFNASDTASQQGDVLGTGGASPDLDGKFSLKELYTEFLLPIVSGRPGAYALNLEGGYRRSSFNVAGGGSQSYGTWKYGLEWAPIESLRFRGMFQHAVRAPNVNELFFPQTTILDNRDEDPCADDSLDQANNTIPGTLEYLCVQTGVPAFRIGGDPTTEDDEGLQQPSAGQINALFGGNLNLDPEIADTQTIGLVWTPTFGGNEFALTLDYWNIEMEDLISSFTADDVIDGCYTAALNPGFNPANPFCALQGRNPANGTWNGSGSIGVYEVLSNLGNLETDGWDLGARYGFEIGSAGRLDLALDLTHTMKNDNQATPISTVHECAGRYSAACNTLTPEWKFNQRTVWGIGDFEFGLTWRYVGSMEAEEGTGPWFPAYSSIDAYNYFDLSATWKAPFNARFTFTVNNLADKEPPFVGNTIGSTSQNSGNTFPQVYDAIGRFYTLGVTMKF</sequence>
<keyword evidence="2 9" id="KW-0813">Transport</keyword>
<dbReference type="PROSITE" id="PS01156">
    <property type="entry name" value="TONB_DEPENDENT_REC_2"/>
    <property type="match status" value="1"/>
</dbReference>
<dbReference type="PROSITE" id="PS52016">
    <property type="entry name" value="TONB_DEPENDENT_REC_3"/>
    <property type="match status" value="1"/>
</dbReference>
<dbReference type="PANTHER" id="PTHR47234:SF2">
    <property type="entry name" value="TONB-DEPENDENT RECEPTOR"/>
    <property type="match status" value="1"/>
</dbReference>
<dbReference type="InterPro" id="IPR037066">
    <property type="entry name" value="Plug_dom_sf"/>
</dbReference>
<feature type="short sequence motif" description="TonB C-terminal box" evidence="10">
    <location>
        <begin position="976"/>
        <end position="993"/>
    </location>
</feature>
<dbReference type="InterPro" id="IPR010917">
    <property type="entry name" value="TonB_rcpt_CS"/>
</dbReference>
<protein>
    <submittedName>
        <fullName evidence="16">TonB-dependent receptor</fullName>
    </submittedName>
</protein>
<dbReference type="Proteomes" id="UP000639274">
    <property type="component" value="Chromosome"/>
</dbReference>
<keyword evidence="7 9" id="KW-0472">Membrane</keyword>
<evidence type="ECO:0000256" key="9">
    <source>
        <dbReference type="PROSITE-ProRule" id="PRU01360"/>
    </source>
</evidence>
<evidence type="ECO:0000256" key="2">
    <source>
        <dbReference type="ARBA" id="ARBA00022448"/>
    </source>
</evidence>
<keyword evidence="3 9" id="KW-1134">Transmembrane beta strand</keyword>
<feature type="domain" description="TonB-dependent receptor-like beta-barrel" evidence="14">
    <location>
        <begin position="408"/>
        <end position="951"/>
    </location>
</feature>
<dbReference type="GO" id="GO:0009279">
    <property type="term" value="C:cell outer membrane"/>
    <property type="evidence" value="ECO:0007669"/>
    <property type="project" value="UniProtKB-SubCell"/>
</dbReference>
<evidence type="ECO:0000256" key="11">
    <source>
        <dbReference type="RuleBase" id="RU003357"/>
    </source>
</evidence>
<evidence type="ECO:0000256" key="13">
    <source>
        <dbReference type="SAM" id="SignalP"/>
    </source>
</evidence>
<dbReference type="AlphaFoldDB" id="A0A975ASM6"/>
<keyword evidence="5 13" id="KW-0732">Signal</keyword>
<evidence type="ECO:0000256" key="8">
    <source>
        <dbReference type="ARBA" id="ARBA00023237"/>
    </source>
</evidence>
<feature type="compositionally biased region" description="Polar residues" evidence="12">
    <location>
        <begin position="239"/>
        <end position="252"/>
    </location>
</feature>
<dbReference type="Pfam" id="PF00593">
    <property type="entry name" value="TonB_dep_Rec_b-barrel"/>
    <property type="match status" value="1"/>
</dbReference>
<evidence type="ECO:0000256" key="6">
    <source>
        <dbReference type="ARBA" id="ARBA00023077"/>
    </source>
</evidence>
<accession>A0A975ASM6</accession>
<evidence type="ECO:0000259" key="14">
    <source>
        <dbReference type="Pfam" id="PF00593"/>
    </source>
</evidence>
<dbReference type="InterPro" id="IPR012910">
    <property type="entry name" value="Plug_dom"/>
</dbReference>
<dbReference type="Gene3D" id="2.40.170.20">
    <property type="entry name" value="TonB-dependent receptor, beta-barrel domain"/>
    <property type="match status" value="1"/>
</dbReference>